<dbReference type="Proteomes" id="UP000297280">
    <property type="component" value="Unassembled WGS sequence"/>
</dbReference>
<gene>
    <name evidence="1" type="ORF">BPOR_0096g00200</name>
</gene>
<name>A0A4Z1KYS5_9HELO</name>
<reference evidence="1 2" key="1">
    <citation type="submission" date="2017-12" db="EMBL/GenBank/DDBJ databases">
        <title>Comparative genomics of Botrytis spp.</title>
        <authorList>
            <person name="Valero-Jimenez C.A."/>
            <person name="Tapia P."/>
            <person name="Veloso J."/>
            <person name="Silva-Moreno E."/>
            <person name="Staats M."/>
            <person name="Valdes J.H."/>
            <person name="Van Kan J.A.L."/>
        </authorList>
    </citation>
    <scope>NUCLEOTIDE SEQUENCE [LARGE SCALE GENOMIC DNA]</scope>
    <source>
        <strain evidence="1 2">MUCL3349</strain>
    </source>
</reference>
<keyword evidence="2" id="KW-1185">Reference proteome</keyword>
<protein>
    <submittedName>
        <fullName evidence="1">Uncharacterized protein</fullName>
    </submittedName>
</protein>
<dbReference type="AlphaFoldDB" id="A0A4Z1KYS5"/>
<evidence type="ECO:0000313" key="2">
    <source>
        <dbReference type="Proteomes" id="UP000297280"/>
    </source>
</evidence>
<organism evidence="1 2">
    <name type="scientific">Botrytis porri</name>
    <dbReference type="NCBI Taxonomy" id="87229"/>
    <lineage>
        <taxon>Eukaryota</taxon>
        <taxon>Fungi</taxon>
        <taxon>Dikarya</taxon>
        <taxon>Ascomycota</taxon>
        <taxon>Pezizomycotina</taxon>
        <taxon>Leotiomycetes</taxon>
        <taxon>Helotiales</taxon>
        <taxon>Sclerotiniaceae</taxon>
        <taxon>Botrytis</taxon>
    </lineage>
</organism>
<accession>A0A4Z1KYS5</accession>
<evidence type="ECO:0000313" key="1">
    <source>
        <dbReference type="EMBL" id="TGO89739.1"/>
    </source>
</evidence>
<sequence>MQQKYLPLSFPNQNMDPIPGATENWWWRRRCKIPAVVRLYKGFGGTKIELSRNCLQTLNATKNADVQQMRSVDVDGESRCGGFNARRWLRGAWSLGATNVEKRSEDVVVNLGTVGIM</sequence>
<comment type="caution">
    <text evidence="1">The sequence shown here is derived from an EMBL/GenBank/DDBJ whole genome shotgun (WGS) entry which is preliminary data.</text>
</comment>
<proteinExistence type="predicted"/>
<dbReference type="EMBL" id="PQXO01000096">
    <property type="protein sequence ID" value="TGO89739.1"/>
    <property type="molecule type" value="Genomic_DNA"/>
</dbReference>